<dbReference type="InterPro" id="IPR057971">
    <property type="entry name" value="PKHA4-7_TBCA"/>
</dbReference>
<gene>
    <name evidence="10" type="primary">plekha5</name>
</gene>
<dbReference type="PROSITE" id="PS01159">
    <property type="entry name" value="WW_DOMAIN_1"/>
    <property type="match status" value="1"/>
</dbReference>
<dbReference type="GO" id="GO:0032266">
    <property type="term" value="F:phosphatidylinositol-3-phosphate binding"/>
    <property type="evidence" value="ECO:0007669"/>
    <property type="project" value="TreeGrafter"/>
</dbReference>
<evidence type="ECO:0000256" key="6">
    <source>
        <dbReference type="SAM" id="MobiDB-lite"/>
    </source>
</evidence>
<evidence type="ECO:0000256" key="2">
    <source>
        <dbReference type="ARBA" id="ARBA00022490"/>
    </source>
</evidence>
<feature type="coiled-coil region" evidence="5">
    <location>
        <begin position="885"/>
        <end position="912"/>
    </location>
</feature>
<keyword evidence="3" id="KW-0597">Phosphoprotein</keyword>
<dbReference type="PROSITE" id="PS50003">
    <property type="entry name" value="PH_DOMAIN"/>
    <property type="match status" value="1"/>
</dbReference>
<dbReference type="InterPro" id="IPR011993">
    <property type="entry name" value="PH-like_dom_sf"/>
</dbReference>
<dbReference type="SMART" id="SM00233">
    <property type="entry name" value="PH"/>
    <property type="match status" value="1"/>
</dbReference>
<dbReference type="Proteomes" id="UP000504632">
    <property type="component" value="Chromosome 1"/>
</dbReference>
<dbReference type="PANTHER" id="PTHR12752:SF3">
    <property type="entry name" value="PLECKSTRIN HOMOLOGY DOMAIN-CONTAINING FAMILY A MEMBER 5"/>
    <property type="match status" value="1"/>
</dbReference>
<feature type="compositionally biased region" description="Basic and acidic residues" evidence="6">
    <location>
        <begin position="1166"/>
        <end position="1177"/>
    </location>
</feature>
<feature type="domain" description="WW" evidence="8">
    <location>
        <begin position="56"/>
        <end position="89"/>
    </location>
</feature>
<proteinExistence type="predicted"/>
<dbReference type="Gene3D" id="2.30.29.30">
    <property type="entry name" value="Pleckstrin-homology domain (PH domain)/Phosphotyrosine-binding domain (PTB)"/>
    <property type="match status" value="1"/>
</dbReference>
<dbReference type="GO" id="GO:0080025">
    <property type="term" value="F:phosphatidylinositol-3,5-bisphosphate binding"/>
    <property type="evidence" value="ECO:0007669"/>
    <property type="project" value="TreeGrafter"/>
</dbReference>
<feature type="compositionally biased region" description="Low complexity" evidence="6">
    <location>
        <begin position="1064"/>
        <end position="1074"/>
    </location>
</feature>
<feature type="compositionally biased region" description="Pro residues" evidence="6">
    <location>
        <begin position="1389"/>
        <end position="1404"/>
    </location>
</feature>
<dbReference type="Gene3D" id="2.60.450.20">
    <property type="match status" value="1"/>
</dbReference>
<evidence type="ECO:0000259" key="7">
    <source>
        <dbReference type="PROSITE" id="PS50003"/>
    </source>
</evidence>
<feature type="compositionally biased region" description="Polar residues" evidence="6">
    <location>
        <begin position="1218"/>
        <end position="1227"/>
    </location>
</feature>
<dbReference type="Gene3D" id="2.20.70.10">
    <property type="match status" value="2"/>
</dbReference>
<dbReference type="SUPFAM" id="SSF51045">
    <property type="entry name" value="WW domain"/>
    <property type="match status" value="2"/>
</dbReference>
<feature type="compositionally biased region" description="Polar residues" evidence="6">
    <location>
        <begin position="118"/>
        <end position="133"/>
    </location>
</feature>
<dbReference type="Pfam" id="PF25541">
    <property type="entry name" value="TBCA_PH"/>
    <property type="match status" value="1"/>
</dbReference>
<feature type="compositionally biased region" description="Basic residues" evidence="6">
    <location>
        <begin position="146"/>
        <end position="155"/>
    </location>
</feature>
<feature type="compositionally biased region" description="Basic and acidic residues" evidence="6">
    <location>
        <begin position="1197"/>
        <end position="1217"/>
    </location>
</feature>
<feature type="region of interest" description="Disordered" evidence="6">
    <location>
        <begin position="107"/>
        <end position="166"/>
    </location>
</feature>
<dbReference type="CDD" id="cd00201">
    <property type="entry name" value="WW"/>
    <property type="match status" value="1"/>
</dbReference>
<feature type="compositionally biased region" description="Acidic residues" evidence="6">
    <location>
        <begin position="1353"/>
        <end position="1364"/>
    </location>
</feature>
<keyword evidence="5" id="KW-0175">Coiled coil</keyword>
<evidence type="ECO:0000313" key="10">
    <source>
        <dbReference type="RefSeq" id="XP_030626428.1"/>
    </source>
</evidence>
<evidence type="ECO:0000313" key="9">
    <source>
        <dbReference type="Proteomes" id="UP000504632"/>
    </source>
</evidence>
<dbReference type="InterPro" id="IPR047002">
    <property type="entry name" value="Tcp10_C_sf"/>
</dbReference>
<feature type="region of interest" description="Disordered" evidence="6">
    <location>
        <begin position="1352"/>
        <end position="1415"/>
    </location>
</feature>
<dbReference type="RefSeq" id="XP_030626428.1">
    <property type="nucleotide sequence ID" value="XM_030770568.1"/>
</dbReference>
<dbReference type="FunFam" id="2.20.70.10:FF:000027">
    <property type="entry name" value="pleckstrin homology domain-containing family A member 5 isoform X1"/>
    <property type="match status" value="1"/>
</dbReference>
<accession>A0A6J2V3S1</accession>
<feature type="region of interest" description="Disordered" evidence="6">
    <location>
        <begin position="1009"/>
        <end position="1177"/>
    </location>
</feature>
<feature type="domain" description="WW" evidence="8">
    <location>
        <begin position="11"/>
        <end position="44"/>
    </location>
</feature>
<dbReference type="InterPro" id="IPR001202">
    <property type="entry name" value="WW_dom"/>
</dbReference>
<dbReference type="Pfam" id="PF00169">
    <property type="entry name" value="PH"/>
    <property type="match status" value="1"/>
</dbReference>
<keyword evidence="4" id="KW-0677">Repeat</keyword>
<dbReference type="CDD" id="cd13248">
    <property type="entry name" value="PH_PEPP1_2_3"/>
    <property type="match status" value="1"/>
</dbReference>
<dbReference type="OrthoDB" id="43122at2759"/>
<dbReference type="InterPro" id="IPR036020">
    <property type="entry name" value="WW_dom_sf"/>
</dbReference>
<feature type="domain" description="PH" evidence="7">
    <location>
        <begin position="168"/>
        <end position="267"/>
    </location>
</feature>
<keyword evidence="2" id="KW-0963">Cytoplasm</keyword>
<dbReference type="GeneID" id="115809055"/>
<feature type="region of interest" description="Disordered" evidence="6">
    <location>
        <begin position="1197"/>
        <end position="1234"/>
    </location>
</feature>
<dbReference type="InParanoid" id="A0A6J2V3S1"/>
<dbReference type="CTD" id="54477"/>
<evidence type="ECO:0000256" key="4">
    <source>
        <dbReference type="ARBA" id="ARBA00022737"/>
    </source>
</evidence>
<evidence type="ECO:0000256" key="5">
    <source>
        <dbReference type="SAM" id="Coils"/>
    </source>
</evidence>
<dbReference type="InterPro" id="IPR040392">
    <property type="entry name" value="PKHA4-7_PH"/>
</dbReference>
<dbReference type="InterPro" id="IPR001849">
    <property type="entry name" value="PH_domain"/>
</dbReference>
<feature type="compositionally biased region" description="Basic and acidic residues" evidence="6">
    <location>
        <begin position="1116"/>
        <end position="1129"/>
    </location>
</feature>
<evidence type="ECO:0000259" key="8">
    <source>
        <dbReference type="PROSITE" id="PS50020"/>
    </source>
</evidence>
<keyword evidence="9" id="KW-1185">Reference proteome</keyword>
<sequence>MAADLNPDWLSSLPSSWSYGVTRDGRVFFINEEAKSTTWLHPATGEAVITGHRKTPDLPTGWEEGYTFEGARCFINHNERKVTCKHPVSGLPSQDNCIFVVNEQPAPKAPVNKKDRPTSTMSEASNYTGGSDYTTHTGSPTSRPSRSSKKVHNFGKRSNSIKRNPNAPVVKSSWLYKQDSTGMKMWKKRWFVLSDMCLFYYRDEKEEGILGSILLPSFHISMLSVDDHISKKYAFKATHPNMRTYYFCTDTAKEMESWMKVMTDAALVHTEPIRRSEKVKVDQRGPQEMNNMLNHRILTPPEIQNNERNRETLRLEEKKQKRLEKQHSIQQEKDRSSHHKEPERYTLQKDGETYTLRKDGEKYTLLKDGQKYALQKDGERYTLQKDGEKYALQKDGERLLLQKDGQKYTPHKDREQHTLHKDREKYALHKENEKYSVQKDGGRYTLPREGEKHAPQMDVEHQNLKGDKYGFQKEGAVERPLTKINSIKLQPAQAAAIAAAVSSSRQLQSAASAQLGHFKPTQANGSGERSPGELGSSLPQRTGSNAHPPEQERTLSRTESIQQQDKWMRTPRTRSSDDETRSITSYQTLPRNMPSHRAQVVPRYPEGYRTLPRNILRPDSICSISASVYERALGPSATAAEKRRSMRDDTMWQLYEWQQRQAHSRHGYGTLPSPKTMSNIAEHATHSIPTSPSHGSLAHYHTFSPNRPYNSASRSEVSSPVFRGDVTIDRRHRTHLTKYSYPPDRRLMPTGVPAQSITPQSLQGKTPEELTLLLIKLRRQQAELTSLREHTLAQLMQLNLEANNPKSDILSHHLQRNLMYLDSQMKENEPVIFMIHTMIENSAPRPQLYQQMSPEECRDNTYSYRPQDIDTDAKLSRLCEQDKVVRTQEDKLQQLHREKHTLETALLSASQEIEMSSDNPAAVQSVIQQRDVLQSGLLSTCRELARVNAELDRSWREYERLEADVTLAKTNLLEQLEALGIPQTEPPSQQHVRIQKELWRIQDVMEALNKNKPKRSTDTAGFPGAKPLSNLNKSEDVDSLPPRPPLPQSYDGGDHMPVPPLPSPGGATPHTARPTPHRPDERKTGQRNGTHAGPDYRLYKSEPELTTVAEVDESNGEEKSEQNTEKEPASAKGVSHPVGVVSPRTKSPMPESSTIASYVTLRKSKRPDPRTDRPHSAVEHLYGVEGGRVRMSVEEQMERMRRHQEGALRERRRDIHPNSETSLTHSHSFSKDNPYYTLQTRKRGSVVSPDSQDVVLSPQEMELVTEPAMAGENKDTERLPLERSNLDMEVALSPDCSVDSRAVEGTCPEPVELKQEEERDEEHIDRLNTIDHIKTLLCENSLQTAVLVRVGTEEEDYEDDEDDKTTEHKQDPEQIVSLSNELAMNNLSTPPPSPPASPSPPSPPQLSDGSHFMCV</sequence>
<comment type="subcellular location">
    <subcellularLocation>
        <location evidence="1">Cytoplasm</location>
    </subcellularLocation>
</comment>
<evidence type="ECO:0000256" key="1">
    <source>
        <dbReference type="ARBA" id="ARBA00004496"/>
    </source>
</evidence>
<feature type="compositionally biased region" description="Low complexity" evidence="6">
    <location>
        <begin position="134"/>
        <end position="145"/>
    </location>
</feature>
<feature type="region of interest" description="Disordered" evidence="6">
    <location>
        <begin position="317"/>
        <end position="353"/>
    </location>
</feature>
<dbReference type="PANTHER" id="PTHR12752">
    <property type="entry name" value="PHOSPHOINOSITOL 3-PHOSPHATE-BINDING PROTEIN"/>
    <property type="match status" value="1"/>
</dbReference>
<dbReference type="SMART" id="SM00456">
    <property type="entry name" value="WW"/>
    <property type="match status" value="2"/>
</dbReference>
<dbReference type="GO" id="GO:0070273">
    <property type="term" value="F:phosphatidylinositol-4-phosphate binding"/>
    <property type="evidence" value="ECO:0007669"/>
    <property type="project" value="TreeGrafter"/>
</dbReference>
<organism evidence="9 10">
    <name type="scientific">Chanos chanos</name>
    <name type="common">Milkfish</name>
    <name type="synonym">Mugil chanos</name>
    <dbReference type="NCBI Taxonomy" id="29144"/>
    <lineage>
        <taxon>Eukaryota</taxon>
        <taxon>Metazoa</taxon>
        <taxon>Chordata</taxon>
        <taxon>Craniata</taxon>
        <taxon>Vertebrata</taxon>
        <taxon>Euteleostomi</taxon>
        <taxon>Actinopterygii</taxon>
        <taxon>Neopterygii</taxon>
        <taxon>Teleostei</taxon>
        <taxon>Ostariophysi</taxon>
        <taxon>Gonorynchiformes</taxon>
        <taxon>Chanidae</taxon>
        <taxon>Chanos</taxon>
    </lineage>
</organism>
<evidence type="ECO:0000256" key="3">
    <source>
        <dbReference type="ARBA" id="ARBA00022553"/>
    </source>
</evidence>
<dbReference type="GO" id="GO:0005829">
    <property type="term" value="C:cytosol"/>
    <property type="evidence" value="ECO:0007669"/>
    <property type="project" value="TreeGrafter"/>
</dbReference>
<protein>
    <submittedName>
        <fullName evidence="10">Pleckstrin homology domain-containing family A member 5</fullName>
    </submittedName>
</protein>
<dbReference type="SUPFAM" id="SSF50729">
    <property type="entry name" value="PH domain-like"/>
    <property type="match status" value="1"/>
</dbReference>
<dbReference type="GO" id="GO:0010314">
    <property type="term" value="F:phosphatidylinositol-5-phosphate binding"/>
    <property type="evidence" value="ECO:0007669"/>
    <property type="project" value="TreeGrafter"/>
</dbReference>
<feature type="region of interest" description="Disordered" evidence="6">
    <location>
        <begin position="518"/>
        <end position="596"/>
    </location>
</feature>
<reference evidence="10" key="1">
    <citation type="submission" date="2025-08" db="UniProtKB">
        <authorList>
            <consortium name="RefSeq"/>
        </authorList>
    </citation>
    <scope>IDENTIFICATION</scope>
</reference>
<feature type="compositionally biased region" description="Polar residues" evidence="6">
    <location>
        <begin position="1376"/>
        <end position="1388"/>
    </location>
</feature>
<name>A0A6J2V3S1_CHACN</name>
<dbReference type="FunFam" id="2.30.29.30:FF:000083">
    <property type="entry name" value="Pleckstrin homology domain-containing family A member 5"/>
    <property type="match status" value="1"/>
</dbReference>
<dbReference type="PROSITE" id="PS50020">
    <property type="entry name" value="WW_DOMAIN_2"/>
    <property type="match status" value="2"/>
</dbReference>